<dbReference type="Proteomes" id="UP000291343">
    <property type="component" value="Unassembled WGS sequence"/>
</dbReference>
<comment type="caution">
    <text evidence="2">The sequence shown here is derived from an EMBL/GenBank/DDBJ whole genome shotgun (WGS) entry which is preliminary data.</text>
</comment>
<dbReference type="InParanoid" id="A0A482X9P0"/>
<dbReference type="PANTHER" id="PTHR15453">
    <property type="entry name" value="TUMOR SUPPRESSOR CANDIDATE 2"/>
    <property type="match status" value="1"/>
</dbReference>
<dbReference type="AlphaFoldDB" id="A0A482X9P0"/>
<dbReference type="GO" id="GO:0005739">
    <property type="term" value="C:mitochondrion"/>
    <property type="evidence" value="ECO:0007669"/>
    <property type="project" value="TreeGrafter"/>
</dbReference>
<evidence type="ECO:0000256" key="1">
    <source>
        <dbReference type="SAM" id="MobiDB-lite"/>
    </source>
</evidence>
<organism evidence="2 3">
    <name type="scientific">Laodelphax striatellus</name>
    <name type="common">Small brown planthopper</name>
    <name type="synonym">Delphax striatella</name>
    <dbReference type="NCBI Taxonomy" id="195883"/>
    <lineage>
        <taxon>Eukaryota</taxon>
        <taxon>Metazoa</taxon>
        <taxon>Ecdysozoa</taxon>
        <taxon>Arthropoda</taxon>
        <taxon>Hexapoda</taxon>
        <taxon>Insecta</taxon>
        <taxon>Pterygota</taxon>
        <taxon>Neoptera</taxon>
        <taxon>Paraneoptera</taxon>
        <taxon>Hemiptera</taxon>
        <taxon>Auchenorrhyncha</taxon>
        <taxon>Fulgoroidea</taxon>
        <taxon>Delphacidae</taxon>
        <taxon>Criomorphinae</taxon>
        <taxon>Laodelphax</taxon>
    </lineage>
</organism>
<proteinExistence type="predicted"/>
<evidence type="ECO:0000313" key="2">
    <source>
        <dbReference type="EMBL" id="RZF42389.1"/>
    </source>
</evidence>
<keyword evidence="3" id="KW-1185">Reference proteome</keyword>
<evidence type="ECO:0008006" key="4">
    <source>
        <dbReference type="Google" id="ProtNLM"/>
    </source>
</evidence>
<feature type="compositionally biased region" description="Polar residues" evidence="1">
    <location>
        <begin position="23"/>
        <end position="34"/>
    </location>
</feature>
<sequence length="104" mass="11558">MGSNGSKFVKKIVSPFNHGGGDTNSSEPNTNSSVAGPIVLSRQGSMYFDEDGDLAHEFYIEELPSEKGSKARMRRIVTNLKPQGEVLYSFPRLRSDFPMILYQV</sequence>
<protein>
    <recommendedName>
        <fullName evidence="4">Tumor suppressor candidate 2</fullName>
    </recommendedName>
</protein>
<dbReference type="Pfam" id="PF15000">
    <property type="entry name" value="TUSC2"/>
    <property type="match status" value="1"/>
</dbReference>
<dbReference type="EMBL" id="QKKF02015211">
    <property type="protein sequence ID" value="RZF42389.1"/>
    <property type="molecule type" value="Genomic_DNA"/>
</dbReference>
<reference evidence="2 3" key="1">
    <citation type="journal article" date="2017" name="Gigascience">
        <title>Genome sequence of the small brown planthopper, Laodelphax striatellus.</title>
        <authorList>
            <person name="Zhu J."/>
            <person name="Jiang F."/>
            <person name="Wang X."/>
            <person name="Yang P."/>
            <person name="Bao Y."/>
            <person name="Zhao W."/>
            <person name="Wang W."/>
            <person name="Lu H."/>
            <person name="Wang Q."/>
            <person name="Cui N."/>
            <person name="Li J."/>
            <person name="Chen X."/>
            <person name="Luo L."/>
            <person name="Yu J."/>
            <person name="Kang L."/>
            <person name="Cui F."/>
        </authorList>
    </citation>
    <scope>NUCLEOTIDE SEQUENCE [LARGE SCALE GENOMIC DNA]</scope>
    <source>
        <strain evidence="2">Lst14</strain>
    </source>
</reference>
<evidence type="ECO:0000313" key="3">
    <source>
        <dbReference type="Proteomes" id="UP000291343"/>
    </source>
</evidence>
<dbReference type="PANTHER" id="PTHR15453:SF8">
    <property type="entry name" value="TUMOR SUPPRESSOR CANDIDATE 2"/>
    <property type="match status" value="1"/>
</dbReference>
<dbReference type="GO" id="GO:0051881">
    <property type="term" value="P:regulation of mitochondrial membrane potential"/>
    <property type="evidence" value="ECO:0007669"/>
    <property type="project" value="TreeGrafter"/>
</dbReference>
<dbReference type="InterPro" id="IPR029393">
    <property type="entry name" value="FUS1"/>
</dbReference>
<dbReference type="OrthoDB" id="9025707at2759"/>
<gene>
    <name evidence="2" type="ORF">LSTR_LSTR004197</name>
</gene>
<accession>A0A482X9P0</accession>
<feature type="region of interest" description="Disordered" evidence="1">
    <location>
        <begin position="1"/>
        <end position="36"/>
    </location>
</feature>
<name>A0A482X9P0_LAOST</name>